<keyword evidence="8 11" id="KW-0720">Serine protease</keyword>
<dbReference type="Pfam" id="PF09286">
    <property type="entry name" value="Pro-kuma_activ"/>
    <property type="match status" value="1"/>
</dbReference>
<dbReference type="InterPro" id="IPR000209">
    <property type="entry name" value="Peptidase_S8/S53_dom"/>
</dbReference>
<proteinExistence type="predicted"/>
<feature type="signal peptide" evidence="12">
    <location>
        <begin position="1"/>
        <end position="24"/>
    </location>
</feature>
<evidence type="ECO:0000313" key="14">
    <source>
        <dbReference type="EMBL" id="KAL2047587.1"/>
    </source>
</evidence>
<evidence type="ECO:0000256" key="12">
    <source>
        <dbReference type="SAM" id="SignalP"/>
    </source>
</evidence>
<keyword evidence="12" id="KW-0732">Signal</keyword>
<evidence type="ECO:0000313" key="15">
    <source>
        <dbReference type="Proteomes" id="UP001590950"/>
    </source>
</evidence>
<dbReference type="PANTHER" id="PTHR14218">
    <property type="entry name" value="PROTEASE S8 TRIPEPTIDYL PEPTIDASE I CLN2"/>
    <property type="match status" value="1"/>
</dbReference>
<dbReference type="EMBL" id="JBEFKJ010000002">
    <property type="protein sequence ID" value="KAL2047587.1"/>
    <property type="molecule type" value="Genomic_DNA"/>
</dbReference>
<accession>A0ABR4APB4</accession>
<evidence type="ECO:0000256" key="5">
    <source>
        <dbReference type="ARBA" id="ARBA00022670"/>
    </source>
</evidence>
<dbReference type="PANTHER" id="PTHR14218:SF39">
    <property type="entry name" value="PEPTIDASE S53 DOMAIN-CONTAINING PROTEIN"/>
    <property type="match status" value="1"/>
</dbReference>
<evidence type="ECO:0000259" key="13">
    <source>
        <dbReference type="PROSITE" id="PS51695"/>
    </source>
</evidence>
<dbReference type="SMART" id="SM00944">
    <property type="entry name" value="Pro-kuma_activ"/>
    <property type="match status" value="1"/>
</dbReference>
<dbReference type="CDD" id="cd04056">
    <property type="entry name" value="Peptidases_S53"/>
    <property type="match status" value="1"/>
</dbReference>
<dbReference type="Pfam" id="PF00082">
    <property type="entry name" value="Peptidase_S8"/>
    <property type="match status" value="1"/>
</dbReference>
<dbReference type="InterPro" id="IPR036852">
    <property type="entry name" value="Peptidase_S8/S53_dom_sf"/>
</dbReference>
<dbReference type="SUPFAM" id="SSF54897">
    <property type="entry name" value="Protease propeptides/inhibitors"/>
    <property type="match status" value="1"/>
</dbReference>
<feature type="active site" description="Charge relay system" evidence="11">
    <location>
        <position position="330"/>
    </location>
</feature>
<dbReference type="InterPro" id="IPR050819">
    <property type="entry name" value="Tripeptidyl-peptidase_I"/>
</dbReference>
<dbReference type="Gene3D" id="3.40.50.200">
    <property type="entry name" value="Peptidase S8/S53 domain"/>
    <property type="match status" value="1"/>
</dbReference>
<dbReference type="InterPro" id="IPR015366">
    <property type="entry name" value="S53_propep"/>
</dbReference>
<feature type="active site" description="Charge relay system" evidence="11">
    <location>
        <position position="546"/>
    </location>
</feature>
<keyword evidence="9 11" id="KW-0106">Calcium</keyword>
<evidence type="ECO:0000256" key="7">
    <source>
        <dbReference type="ARBA" id="ARBA00022801"/>
    </source>
</evidence>
<sequence>MKMLTNILRSASLALLIATTTVLGSPVRTRSPYAVKDTHNVPNKWHKVGPAPPDHIINLHIGLRQSQFEELERQLYEVSAPFHPRYGQHLTAHEVKELVKPTDDTLEQVHDWLFDNGIDHTQLSYNEAKDWIKVSLPVSAVEKLLNTKYSTYEHKDGDQVVRTPQWSLPQHLHEHIDAIQPTNSFFRPVGRRKTLKTVQSMEEIATAPPAAESKQFAQLNAVAATPDSTNMSIAMACNSSAVTPLCLRTLYGTKNYKPQVPGKNQVGLTDFLLEANNRSDVSIFLDMYRKDAVSEAETFKVVVINGGDNQQTPDTPAQLKAGKDLEGNLDAETIIGIDYPTPLVAFTTGGMPPFNPDANTPTDTNEPYLEFLNAVLDMPTIPQIISSSYGDDEQTVPKSYALKVCRLFAQLGARGTSFLCASGDNGVGATGACVTNDGKNTSTFLPSFPDGCPYVTSVGATKNVLPEVVAYDPRNKFASGGGFSNYFARPAYQNDHNVVQKYISSLGTQFAGLYNKGGRGYPDISAQGQHFVTIWNGSIVLLDGTSASTPTAAAVLSLVNDALLAAGKPVLGFLNPWLYSTGYAAFTDITSGSAIGCGGPGFPAQAGWDAVTGFGTPYFPKVKSLALKSSATAHA</sequence>
<evidence type="ECO:0000256" key="6">
    <source>
        <dbReference type="ARBA" id="ARBA00022723"/>
    </source>
</evidence>
<keyword evidence="15" id="KW-1185">Reference proteome</keyword>
<evidence type="ECO:0000256" key="4">
    <source>
        <dbReference type="ARBA" id="ARBA00012462"/>
    </source>
</evidence>
<feature type="active site" description="Charge relay system" evidence="11">
    <location>
        <position position="326"/>
    </location>
</feature>
<evidence type="ECO:0000256" key="8">
    <source>
        <dbReference type="ARBA" id="ARBA00022825"/>
    </source>
</evidence>
<dbReference type="CDD" id="cd11377">
    <property type="entry name" value="Pro-peptidase_S53"/>
    <property type="match status" value="1"/>
</dbReference>
<keyword evidence="10" id="KW-0865">Zymogen</keyword>
<feature type="binding site" evidence="11">
    <location>
        <position position="607"/>
    </location>
    <ligand>
        <name>Ca(2+)</name>
        <dbReference type="ChEBI" id="CHEBI:29108"/>
    </ligand>
</feature>
<feature type="binding site" evidence="11">
    <location>
        <position position="609"/>
    </location>
    <ligand>
        <name>Ca(2+)</name>
        <dbReference type="ChEBI" id="CHEBI:29108"/>
    </ligand>
</feature>
<organism evidence="14 15">
    <name type="scientific">Stereocaulon virgatum</name>
    <dbReference type="NCBI Taxonomy" id="373712"/>
    <lineage>
        <taxon>Eukaryota</taxon>
        <taxon>Fungi</taxon>
        <taxon>Dikarya</taxon>
        <taxon>Ascomycota</taxon>
        <taxon>Pezizomycotina</taxon>
        <taxon>Lecanoromycetes</taxon>
        <taxon>OSLEUM clade</taxon>
        <taxon>Lecanoromycetidae</taxon>
        <taxon>Lecanorales</taxon>
        <taxon>Lecanorineae</taxon>
        <taxon>Stereocaulaceae</taxon>
        <taxon>Stereocaulon</taxon>
    </lineage>
</organism>
<keyword evidence="7 11" id="KW-0378">Hydrolase</keyword>
<dbReference type="SUPFAM" id="SSF52743">
    <property type="entry name" value="Subtilisin-like"/>
    <property type="match status" value="1"/>
</dbReference>
<dbReference type="InterPro" id="IPR030400">
    <property type="entry name" value="Sedolisin_dom"/>
</dbReference>
<evidence type="ECO:0000256" key="11">
    <source>
        <dbReference type="PROSITE-ProRule" id="PRU01032"/>
    </source>
</evidence>
<protein>
    <recommendedName>
        <fullName evidence="4">tripeptidyl-peptidase II</fullName>
        <ecNumber evidence="4">3.4.14.10</ecNumber>
    </recommendedName>
</protein>
<feature type="binding site" evidence="11">
    <location>
        <position position="589"/>
    </location>
    <ligand>
        <name>Ca(2+)</name>
        <dbReference type="ChEBI" id="CHEBI:29108"/>
    </ligand>
</feature>
<dbReference type="PROSITE" id="PS51695">
    <property type="entry name" value="SEDOLISIN"/>
    <property type="match status" value="1"/>
</dbReference>
<evidence type="ECO:0000256" key="10">
    <source>
        <dbReference type="ARBA" id="ARBA00023145"/>
    </source>
</evidence>
<evidence type="ECO:0000256" key="9">
    <source>
        <dbReference type="ARBA" id="ARBA00022837"/>
    </source>
</evidence>
<feature type="domain" description="Peptidase S53" evidence="13">
    <location>
        <begin position="241"/>
        <end position="629"/>
    </location>
</feature>
<feature type="chain" id="PRO_5045324764" description="tripeptidyl-peptidase II" evidence="12">
    <location>
        <begin position="25"/>
        <end position="635"/>
    </location>
</feature>
<name>A0ABR4APB4_9LECA</name>
<dbReference type="PROSITE" id="PS00138">
    <property type="entry name" value="SUBTILASE_SER"/>
    <property type="match status" value="1"/>
</dbReference>
<keyword evidence="6 11" id="KW-0479">Metal-binding</keyword>
<comment type="function">
    <text evidence="2">Secreted tripeptidyl-peptidase which degrades proteins at acidic pHs and is involved in virulence.</text>
</comment>
<evidence type="ECO:0000256" key="2">
    <source>
        <dbReference type="ARBA" id="ARBA00002451"/>
    </source>
</evidence>
<comment type="cofactor">
    <cofactor evidence="11">
        <name>Ca(2+)</name>
        <dbReference type="ChEBI" id="CHEBI:29108"/>
    </cofactor>
    <text evidence="11">Binds 1 Ca(2+) ion per subunit.</text>
</comment>
<comment type="subcellular location">
    <subcellularLocation>
        <location evidence="3">Secreted</location>
        <location evidence="3">Extracellular space</location>
    </subcellularLocation>
</comment>
<evidence type="ECO:0000256" key="1">
    <source>
        <dbReference type="ARBA" id="ARBA00001910"/>
    </source>
</evidence>
<feature type="binding site" evidence="11">
    <location>
        <position position="588"/>
    </location>
    <ligand>
        <name>Ca(2+)</name>
        <dbReference type="ChEBI" id="CHEBI:29108"/>
    </ligand>
</feature>
<comment type="caution">
    <text evidence="14">The sequence shown here is derived from an EMBL/GenBank/DDBJ whole genome shotgun (WGS) entry which is preliminary data.</text>
</comment>
<evidence type="ECO:0000256" key="3">
    <source>
        <dbReference type="ARBA" id="ARBA00004239"/>
    </source>
</evidence>
<dbReference type="InterPro" id="IPR023828">
    <property type="entry name" value="Peptidase_S8_Ser-AS"/>
</dbReference>
<gene>
    <name evidence="14" type="ORF">N7G274_000629</name>
</gene>
<dbReference type="EC" id="3.4.14.10" evidence="4"/>
<keyword evidence="5 11" id="KW-0645">Protease</keyword>
<reference evidence="14 15" key="1">
    <citation type="submission" date="2024-09" db="EMBL/GenBank/DDBJ databases">
        <title>Rethinking Asexuality: The Enigmatic Case of Functional Sexual Genes in Lepraria (Stereocaulaceae).</title>
        <authorList>
            <person name="Doellman M."/>
            <person name="Sun Y."/>
            <person name="Barcenas-Pena A."/>
            <person name="Lumbsch H.T."/>
            <person name="Grewe F."/>
        </authorList>
    </citation>
    <scope>NUCLEOTIDE SEQUENCE [LARGE SCALE GENOMIC DNA]</scope>
    <source>
        <strain evidence="14 15">Mercado 3170</strain>
    </source>
</reference>
<comment type="catalytic activity">
    <reaction evidence="1">
        <text>Release of an N-terminal tripeptide from a polypeptide.</text>
        <dbReference type="EC" id="3.4.14.10"/>
    </reaction>
</comment>
<dbReference type="Proteomes" id="UP001590950">
    <property type="component" value="Unassembled WGS sequence"/>
</dbReference>